<dbReference type="PANTHER" id="PTHR13696:SF96">
    <property type="entry name" value="COBQ_COBB_MIND_PARA NUCLEOTIDE BINDING DOMAIN-CONTAINING PROTEIN"/>
    <property type="match status" value="1"/>
</dbReference>
<dbReference type="SUPFAM" id="SSF52540">
    <property type="entry name" value="P-loop containing nucleoside triphosphate hydrolases"/>
    <property type="match status" value="1"/>
</dbReference>
<dbReference type="PANTHER" id="PTHR13696">
    <property type="entry name" value="P-LOOP CONTAINING NUCLEOSIDE TRIPHOSPHATE HYDROLASE"/>
    <property type="match status" value="1"/>
</dbReference>
<evidence type="ECO:0000313" key="4">
    <source>
        <dbReference type="Proteomes" id="UP000251647"/>
    </source>
</evidence>
<dbReference type="AlphaFoldDB" id="A0A2X1Y8R0"/>
<dbReference type="EMBL" id="UATL01000002">
    <property type="protein sequence ID" value="SPY43721.1"/>
    <property type="molecule type" value="Genomic_DNA"/>
</dbReference>
<feature type="domain" description="CobQ/CobB/MinD/ParA nucleotide binding" evidence="2">
    <location>
        <begin position="40"/>
        <end position="217"/>
    </location>
</feature>
<name>A0A2X1Y8R0_PHODM</name>
<reference evidence="3 4" key="1">
    <citation type="submission" date="2018-06" db="EMBL/GenBank/DDBJ databases">
        <authorList>
            <consortium name="Pathogen Informatics"/>
            <person name="Doyle S."/>
        </authorList>
    </citation>
    <scope>NUCLEOTIDE SEQUENCE [LARGE SCALE GENOMIC DNA]</scope>
    <source>
        <strain evidence="3 4">NCTC11647</strain>
    </source>
</reference>
<keyword evidence="1" id="KW-0472">Membrane</keyword>
<dbReference type="CDD" id="cd02042">
    <property type="entry name" value="ParAB_family"/>
    <property type="match status" value="1"/>
</dbReference>
<dbReference type="Gene3D" id="3.40.50.300">
    <property type="entry name" value="P-loop containing nucleotide triphosphate hydrolases"/>
    <property type="match status" value="1"/>
</dbReference>
<dbReference type="InterPro" id="IPR002586">
    <property type="entry name" value="CobQ/CobB/MinD/ParA_Nub-bd_dom"/>
</dbReference>
<dbReference type="InterPro" id="IPR027417">
    <property type="entry name" value="P-loop_NTPase"/>
</dbReference>
<protein>
    <submittedName>
        <fullName evidence="3">Flp pilus assembly protein, ATPase CpaE</fullName>
    </submittedName>
</protein>
<dbReference type="InterPro" id="IPR050678">
    <property type="entry name" value="DNA_Partitioning_ATPase"/>
</dbReference>
<dbReference type="Pfam" id="PF01656">
    <property type="entry name" value="CbiA"/>
    <property type="match status" value="1"/>
</dbReference>
<organism evidence="3 4">
    <name type="scientific">Photobacterium damselae</name>
    <dbReference type="NCBI Taxonomy" id="38293"/>
    <lineage>
        <taxon>Bacteria</taxon>
        <taxon>Pseudomonadati</taxon>
        <taxon>Pseudomonadota</taxon>
        <taxon>Gammaproteobacteria</taxon>
        <taxon>Vibrionales</taxon>
        <taxon>Vibrionaceae</taxon>
        <taxon>Photobacterium</taxon>
    </lineage>
</organism>
<accession>A0A2X1Y8R0</accession>
<feature type="transmembrane region" description="Helical" evidence="1">
    <location>
        <begin position="20"/>
        <end position="42"/>
    </location>
</feature>
<sequence length="242" mass="26731">MLNMKSLINESMKILINDVMFSLINAIMKTLINGGLMIVSFLSQKGGVTKSTLARAVAVAFADNDWSVHIADMDWQQQTSCKWAARRDERKIEPSISSSSHRRVDSALKIENAYNLLVIDGRPSADKDSILIAKSSELVILPTGTSLDDLEPQLHLANDLRMNGINNEKILFIVNKSPTDTEANNALDTIKSWGFKVCSHSIPFKAGYSTAQDSGLSITETRYNSLNQLTSKAIQEIVDLMI</sequence>
<keyword evidence="1" id="KW-1133">Transmembrane helix</keyword>
<dbReference type="Proteomes" id="UP000251647">
    <property type="component" value="Unassembled WGS sequence"/>
</dbReference>
<evidence type="ECO:0000313" key="3">
    <source>
        <dbReference type="EMBL" id="SPY43721.1"/>
    </source>
</evidence>
<gene>
    <name evidence="3" type="ORF">NCTC11647_02636</name>
</gene>
<proteinExistence type="predicted"/>
<evidence type="ECO:0000256" key="1">
    <source>
        <dbReference type="SAM" id="Phobius"/>
    </source>
</evidence>
<keyword evidence="1" id="KW-0812">Transmembrane</keyword>
<evidence type="ECO:0000259" key="2">
    <source>
        <dbReference type="Pfam" id="PF01656"/>
    </source>
</evidence>